<dbReference type="Proteomes" id="UP000000589">
    <property type="component" value="Chromosome 3"/>
</dbReference>
<evidence type="ECO:0000313" key="3">
    <source>
        <dbReference type="Proteomes" id="UP000000589"/>
    </source>
</evidence>
<gene>
    <name evidence="1 2" type="primary">Ect2</name>
</gene>
<proteinExistence type="evidence at protein level"/>
<dbReference type="MGI" id="MGI:95281">
    <property type="gene designation" value="Ect2"/>
</dbReference>
<dbReference type="AlphaFoldDB" id="V9GXV8"/>
<dbReference type="AGR" id="MGI:95281"/>
<dbReference type="SMR" id="V9GXV8"/>
<name>V9GXV8_MOUSE</name>
<keyword evidence="3" id="KW-1185">Reference proteome</keyword>
<reference evidence="1" key="3">
    <citation type="submission" date="2025-08" db="UniProtKB">
        <authorList>
            <consortium name="Ensembl"/>
        </authorList>
    </citation>
    <scope>IDENTIFICATION</scope>
    <source>
        <strain evidence="1">C57BL/6J</strain>
    </source>
</reference>
<protein>
    <submittedName>
        <fullName evidence="1">Ect2 oncogene</fullName>
    </submittedName>
</protein>
<evidence type="ECO:0000313" key="1">
    <source>
        <dbReference type="Ensembl" id="ENSMUSP00000139341.2"/>
    </source>
</evidence>
<dbReference type="HOGENOM" id="CLU_1906069_0_0_1"/>
<dbReference type="GeneTree" id="ENSGT00940000156299"/>
<accession>V9GXV8</accession>
<dbReference type="Bgee" id="ENSMUSG00000027699">
    <property type="expression patterns" value="Expressed in medial ganglionic eminence and 193 other cell types or tissues"/>
</dbReference>
<reference evidence="1" key="4">
    <citation type="submission" date="2025-09" db="UniProtKB">
        <authorList>
            <consortium name="Ensembl"/>
        </authorList>
    </citation>
    <scope>IDENTIFICATION</scope>
    <source>
        <strain evidence="1">C57BL/6J</strain>
    </source>
</reference>
<dbReference type="VEuPathDB" id="HostDB:ENSMUSG00000027699"/>
<reference evidence="1 3" key="1">
    <citation type="journal article" date="2009" name="PLoS Biol.">
        <title>Lineage-specific biology revealed by a finished genome assembly of the mouse.</title>
        <authorList>
            <consortium name="Mouse Genome Sequencing Consortium"/>
            <person name="Church D.M."/>
            <person name="Goodstadt L."/>
            <person name="Hillier L.W."/>
            <person name="Zody M.C."/>
            <person name="Goldstein S."/>
            <person name="She X."/>
            <person name="Bult C.J."/>
            <person name="Agarwala R."/>
            <person name="Cherry J.L."/>
            <person name="DiCuccio M."/>
            <person name="Hlavina W."/>
            <person name="Kapustin Y."/>
            <person name="Meric P."/>
            <person name="Maglott D."/>
            <person name="Birtle Z."/>
            <person name="Marques A.C."/>
            <person name="Graves T."/>
            <person name="Zhou S."/>
            <person name="Teague B."/>
            <person name="Potamousis K."/>
            <person name="Churas C."/>
            <person name="Place M."/>
            <person name="Herschleb J."/>
            <person name="Runnheim R."/>
            <person name="Forrest D."/>
            <person name="Amos-Landgraf J."/>
            <person name="Schwartz D.C."/>
            <person name="Cheng Z."/>
            <person name="Lindblad-Toh K."/>
            <person name="Eichler E.E."/>
            <person name="Ponting C.P."/>
        </authorList>
    </citation>
    <scope>NUCLEOTIDE SEQUENCE [LARGE SCALE GENOMIC DNA]</scope>
    <source>
        <strain evidence="1 3">C57BL/6J</strain>
    </source>
</reference>
<reference evidence="1 3" key="2">
    <citation type="journal article" date="2011" name="PLoS Biol.">
        <title>Modernizing reference genome assemblies.</title>
        <authorList>
            <person name="Church D.M."/>
            <person name="Schneider V.A."/>
            <person name="Graves T."/>
            <person name="Auger K."/>
            <person name="Cunningham F."/>
            <person name="Bouk N."/>
            <person name="Chen H.C."/>
            <person name="Agarwala R."/>
            <person name="McLaren W.M."/>
            <person name="Ritchie G.R."/>
            <person name="Albracht D."/>
            <person name="Kremitzki M."/>
            <person name="Rock S."/>
            <person name="Kotkiewicz H."/>
            <person name="Kremitzki C."/>
            <person name="Wollam A."/>
            <person name="Trani L."/>
            <person name="Fulton L."/>
            <person name="Fulton R."/>
            <person name="Matthews L."/>
            <person name="Whitehead S."/>
            <person name="Chow W."/>
            <person name="Torrance J."/>
            <person name="Dunn M."/>
            <person name="Harden G."/>
            <person name="Threadgold G."/>
            <person name="Wood J."/>
            <person name="Collins J."/>
            <person name="Heath P."/>
            <person name="Griffiths G."/>
            <person name="Pelan S."/>
            <person name="Grafham D."/>
            <person name="Eichler E.E."/>
            <person name="Weinstock G."/>
            <person name="Mardis E.R."/>
            <person name="Wilson R.K."/>
            <person name="Howe K."/>
            <person name="Flicek P."/>
            <person name="Hubbard T."/>
        </authorList>
    </citation>
    <scope>NUCLEOTIDE SEQUENCE [LARGE SCALE GENOMIC DNA]</scope>
    <source>
        <strain evidence="1 3">C57BL/6J</strain>
    </source>
</reference>
<dbReference type="Ensembl" id="ENSMUST00000184113.8">
    <property type="protein sequence ID" value="ENSMUSP00000139341.2"/>
    <property type="gene ID" value="ENSMUSG00000027699.20"/>
</dbReference>
<organism evidence="1 3">
    <name type="scientific">Mus musculus</name>
    <name type="common">Mouse</name>
    <dbReference type="NCBI Taxonomy" id="10090"/>
    <lineage>
        <taxon>Eukaryota</taxon>
        <taxon>Metazoa</taxon>
        <taxon>Chordata</taxon>
        <taxon>Craniata</taxon>
        <taxon>Vertebrata</taxon>
        <taxon>Euteleostomi</taxon>
        <taxon>Mammalia</taxon>
        <taxon>Eutheria</taxon>
        <taxon>Euarchontoglires</taxon>
        <taxon>Glires</taxon>
        <taxon>Rodentia</taxon>
        <taxon>Myomorpha</taxon>
        <taxon>Muroidea</taxon>
        <taxon>Muridae</taxon>
        <taxon>Murinae</taxon>
        <taxon>Mus</taxon>
        <taxon>Mus</taxon>
    </lineage>
</organism>
<evidence type="ECO:0007829" key="5">
    <source>
        <dbReference type="ProteomicsDB" id="V9GXV8"/>
    </source>
</evidence>
<evidence type="ECO:0000313" key="2">
    <source>
        <dbReference type="MGI" id="MGI:95281"/>
    </source>
</evidence>
<keyword evidence="4 5" id="KW-1267">Proteomics identification</keyword>
<dbReference type="Antibodypedia" id="33733">
    <property type="antibodies" value="365 antibodies from 31 providers"/>
</dbReference>
<sequence length="133" mass="14428">MADDSVLPSPSEITSLADSSVFDSKVAEMSKENLCLASTSNVDEEMPQVEARVIMVQDAGKQEELLKALKDCWATSYTQLCTKGRALAVFLPAAVLYEYAEPGALLHWIQEEGGACQIGDVGSSYGWSYSKRV</sequence>
<evidence type="ECO:0007829" key="4">
    <source>
        <dbReference type="PeptideAtlas" id="V9GXV8"/>
    </source>
</evidence>
<dbReference type="ProteomicsDB" id="304239"/>
<dbReference type="ExpressionAtlas" id="V9GXV8">
    <property type="expression patterns" value="baseline and differential"/>
</dbReference>